<keyword evidence="1" id="KW-0175">Coiled coil</keyword>
<sequence length="423" mass="47439">MKALAIDPELEELIAEAREESAMAEEQERIKMLEDAAQGRSNAMDPEEVRRKTMEVEEMKQLKTLKRKDALQVAANKLEASETFDEKRAKSSVGAKAVKAKEDTRIDDSYDEACMYCHEWEELWAALIPSMRYTDKPPASELSVCSYMHTLNVFSVKLAGIDDSLRWPLHVFGVVAARDYLDHNRNIIFLRDRDNCQIIHQKDPYLELTGPTRGVVVVDPTEFEVKLKVKGSTESEDRDLSFLITRYNCYDSENRSRVINRVMTSLLSTLELTFGHIVRSVEATISVRFIGGTWPDGFRGVFTASTASIHHMEVTLLAFRDGILRVDSCGMIALSRDVACVELDGKLKVSVAARGEDKEAVGESADMVFTPKKAGRSCGIMKIGSCEMEVTVAWSVFTACMFARDPSACLAVWDPFFRPSDSD</sequence>
<dbReference type="PANTHER" id="PTHR33065">
    <property type="entry name" value="OS07G0486400 PROTEIN"/>
    <property type="match status" value="1"/>
</dbReference>
<name>A0A9R0RDT7_TRITD</name>
<dbReference type="AlphaFoldDB" id="A0A9R0RDT7"/>
<evidence type="ECO:0000313" key="3">
    <source>
        <dbReference type="EMBL" id="VAH58083.1"/>
    </source>
</evidence>
<reference evidence="3 4" key="1">
    <citation type="submission" date="2017-09" db="EMBL/GenBank/DDBJ databases">
        <authorList>
            <consortium name="International Durum Wheat Genome Sequencing Consortium (IDWGSC)"/>
            <person name="Milanesi L."/>
        </authorList>
    </citation>
    <scope>NUCLEOTIDE SEQUENCE [LARGE SCALE GENOMIC DNA]</scope>
    <source>
        <strain evidence="4">cv. Svevo</strain>
    </source>
</reference>
<evidence type="ECO:0000256" key="1">
    <source>
        <dbReference type="SAM" id="Coils"/>
    </source>
</evidence>
<dbReference type="Gramene" id="TRITD3Av1G039050.1">
    <property type="protein sequence ID" value="TRITD3Av1G039050.1"/>
    <property type="gene ID" value="TRITD3Av1G039050"/>
</dbReference>
<evidence type="ECO:0000259" key="2">
    <source>
        <dbReference type="Pfam" id="PF20241"/>
    </source>
</evidence>
<protein>
    <recommendedName>
        <fullName evidence="2">DUF6598 domain-containing protein</fullName>
    </recommendedName>
</protein>
<feature type="coiled-coil region" evidence="1">
    <location>
        <begin position="7"/>
        <end position="36"/>
    </location>
</feature>
<proteinExistence type="predicted"/>
<dbReference type="OMA" id="ASIHHME"/>
<dbReference type="InterPro" id="IPR046533">
    <property type="entry name" value="DUF6598"/>
</dbReference>
<dbReference type="EMBL" id="LT934115">
    <property type="protein sequence ID" value="VAH58083.1"/>
    <property type="molecule type" value="Genomic_DNA"/>
</dbReference>
<keyword evidence="4" id="KW-1185">Reference proteome</keyword>
<dbReference type="Pfam" id="PF20241">
    <property type="entry name" value="DUF6598"/>
    <property type="match status" value="1"/>
</dbReference>
<feature type="domain" description="DUF6598" evidence="2">
    <location>
        <begin position="150"/>
        <end position="392"/>
    </location>
</feature>
<gene>
    <name evidence="3" type="ORF">TRITD_3Av1G039050</name>
</gene>
<evidence type="ECO:0000313" key="4">
    <source>
        <dbReference type="Proteomes" id="UP000324705"/>
    </source>
</evidence>
<dbReference type="PANTHER" id="PTHR33065:SF111">
    <property type="entry name" value="DUF6598 DOMAIN-CONTAINING PROTEIN"/>
    <property type="match status" value="1"/>
</dbReference>
<dbReference type="Proteomes" id="UP000324705">
    <property type="component" value="Chromosome 3A"/>
</dbReference>
<organism evidence="3 4">
    <name type="scientific">Triticum turgidum subsp. durum</name>
    <name type="common">Durum wheat</name>
    <name type="synonym">Triticum durum</name>
    <dbReference type="NCBI Taxonomy" id="4567"/>
    <lineage>
        <taxon>Eukaryota</taxon>
        <taxon>Viridiplantae</taxon>
        <taxon>Streptophyta</taxon>
        <taxon>Embryophyta</taxon>
        <taxon>Tracheophyta</taxon>
        <taxon>Spermatophyta</taxon>
        <taxon>Magnoliopsida</taxon>
        <taxon>Liliopsida</taxon>
        <taxon>Poales</taxon>
        <taxon>Poaceae</taxon>
        <taxon>BOP clade</taxon>
        <taxon>Pooideae</taxon>
        <taxon>Triticodae</taxon>
        <taxon>Triticeae</taxon>
        <taxon>Triticinae</taxon>
        <taxon>Triticum</taxon>
    </lineage>
</organism>
<accession>A0A9R0RDT7</accession>